<gene>
    <name evidence="1" type="ORF">AK812_SmicGene22393</name>
</gene>
<reference evidence="1 2" key="1">
    <citation type="submission" date="2016-02" db="EMBL/GenBank/DDBJ databases">
        <title>Genome analysis of coral dinoflagellate symbionts highlights evolutionary adaptations to a symbiotic lifestyle.</title>
        <authorList>
            <person name="Aranda M."/>
            <person name="Li Y."/>
            <person name="Liew Y.J."/>
            <person name="Baumgarten S."/>
            <person name="Simakov O."/>
            <person name="Wilson M."/>
            <person name="Piel J."/>
            <person name="Ashoor H."/>
            <person name="Bougouffa S."/>
            <person name="Bajic V.B."/>
            <person name="Ryu T."/>
            <person name="Ravasi T."/>
            <person name="Bayer T."/>
            <person name="Micklem G."/>
            <person name="Kim H."/>
            <person name="Bhak J."/>
            <person name="Lajeunesse T.C."/>
            <person name="Voolstra C.R."/>
        </authorList>
    </citation>
    <scope>NUCLEOTIDE SEQUENCE [LARGE SCALE GENOMIC DNA]</scope>
    <source>
        <strain evidence="1 2">CCMP2467</strain>
    </source>
</reference>
<dbReference type="EMBL" id="LSRX01000501">
    <property type="protein sequence ID" value="OLP95485.1"/>
    <property type="molecule type" value="Genomic_DNA"/>
</dbReference>
<evidence type="ECO:0000313" key="2">
    <source>
        <dbReference type="Proteomes" id="UP000186817"/>
    </source>
</evidence>
<sequence length="284" mass="30781">MRDVAGRLFVRAVQAGASRARTQSSPIAVQGSTCGRVKLGRHVQKTQVHSRSSARGQSAKVLDHGLDKIVYTTLSSLKRIFGAMILQKSALARFLLESGEGGVLQDPQFQASVAAARGSRALLGRPQWAAHARRMQAAVRQSAGPQTRHPKQCMIAPKILIDGVRINEKTMNGTESLQQLCQAQLFHLAWHATKTCHFGRVCFALMAAEVSLSVCIVVTRLAKESLAALVRLMAFTWPCDSLAALVRMMAFTWPCDSSQSQNMLLCEDRASALAVPGTAGRAFN</sequence>
<proteinExistence type="predicted"/>
<keyword evidence="2" id="KW-1185">Reference proteome</keyword>
<comment type="caution">
    <text evidence="1">The sequence shown here is derived from an EMBL/GenBank/DDBJ whole genome shotgun (WGS) entry which is preliminary data.</text>
</comment>
<protein>
    <submittedName>
        <fullName evidence="1">Uncharacterized protein</fullName>
    </submittedName>
</protein>
<organism evidence="1 2">
    <name type="scientific">Symbiodinium microadriaticum</name>
    <name type="common">Dinoflagellate</name>
    <name type="synonym">Zooxanthella microadriatica</name>
    <dbReference type="NCBI Taxonomy" id="2951"/>
    <lineage>
        <taxon>Eukaryota</taxon>
        <taxon>Sar</taxon>
        <taxon>Alveolata</taxon>
        <taxon>Dinophyceae</taxon>
        <taxon>Suessiales</taxon>
        <taxon>Symbiodiniaceae</taxon>
        <taxon>Symbiodinium</taxon>
    </lineage>
</organism>
<name>A0A1Q9DJX2_SYMMI</name>
<dbReference type="Proteomes" id="UP000186817">
    <property type="component" value="Unassembled WGS sequence"/>
</dbReference>
<evidence type="ECO:0000313" key="1">
    <source>
        <dbReference type="EMBL" id="OLP95485.1"/>
    </source>
</evidence>
<dbReference type="OrthoDB" id="10280101at2759"/>
<accession>A0A1Q9DJX2</accession>
<dbReference type="AlphaFoldDB" id="A0A1Q9DJX2"/>